<dbReference type="PANTHER" id="PTHR23355">
    <property type="entry name" value="RIBONUCLEASE"/>
    <property type="match status" value="1"/>
</dbReference>
<dbReference type="CDD" id="cd00048">
    <property type="entry name" value="DSRM_SF"/>
    <property type="match status" value="1"/>
</dbReference>
<proteinExistence type="predicted"/>
<accession>A0A1S1LHD5</accession>
<keyword evidence="1" id="KW-0694">RNA-binding</keyword>
<evidence type="ECO:0000256" key="1">
    <source>
        <dbReference type="PROSITE-ProRule" id="PRU00266"/>
    </source>
</evidence>
<dbReference type="SMART" id="SM00358">
    <property type="entry name" value="DSRM"/>
    <property type="match status" value="2"/>
</dbReference>
<dbReference type="SUPFAM" id="SSF50249">
    <property type="entry name" value="Nucleic acid-binding proteins"/>
    <property type="match status" value="1"/>
</dbReference>
<feature type="domain" description="DRBM" evidence="3">
    <location>
        <begin position="542"/>
        <end position="609"/>
    </location>
</feature>
<sequence>MIDDPSSRDLDDAFTVNSVHGGWRVQVFIAAAADLILAGGAEDARARGRVESRYLPRKTIPMLGERIERAATLSDREERSALSITADVDEAGTCSNVSVARAILPAASCVRLSYKQVPEVLDDQHHWLHEQVGAAHALSQTLLAGRRAAGALALYDLTRGFVVTEDGAIARIPQHKRTVGYVIVQELMIAANAALATWCIDHELAILFRNHRTSLLGTDGTDLATDIAASLHDPKLFAQLQDRINRTYGKAVYASTPRGHHGLSLMAYTHATSPLRRYADLVTERIIFAHLDGQPNPYSATELGAIANHINTELAARRQQKSEHFKQQSRKAAAADILTGDYSRLDQKQWRKMFDLMTKVEPAAGIENELNRRLAGGILLPNDVARMATAPGADWQQIQKRFYPKVRAQHPEFGASVISGWAQITGQNVPVEVDELRDPTSAPHQPRFAVRARMGDKVGRWQVDKSKKAAQAQAMWELVAVLGGHQPSSSDEPVPWPANDVDHAPEPPAAPGRGEPQGPLSDEVIRHLASLPPAKRARAADNPVGWLGSLVVTYQLGPVDYSYQVEGPPHAPVFTCTASLAGHSAARGSSSKNQARVAAAQSLVQVLLDAASTNKTAEVAQEGYER</sequence>
<evidence type="ECO:0000313" key="5">
    <source>
        <dbReference type="Proteomes" id="UP000180043"/>
    </source>
</evidence>
<dbReference type="InterPro" id="IPR050180">
    <property type="entry name" value="RNR_Ribonuclease"/>
</dbReference>
<dbReference type="SMART" id="SM00955">
    <property type="entry name" value="RNB"/>
    <property type="match status" value="1"/>
</dbReference>
<dbReference type="GO" id="GO:0003723">
    <property type="term" value="F:RNA binding"/>
    <property type="evidence" value="ECO:0007669"/>
    <property type="project" value="UniProtKB-UniRule"/>
</dbReference>
<dbReference type="GO" id="GO:0000932">
    <property type="term" value="C:P-body"/>
    <property type="evidence" value="ECO:0007669"/>
    <property type="project" value="TreeGrafter"/>
</dbReference>
<dbReference type="GO" id="GO:0000175">
    <property type="term" value="F:3'-5'-RNA exonuclease activity"/>
    <property type="evidence" value="ECO:0007669"/>
    <property type="project" value="TreeGrafter"/>
</dbReference>
<dbReference type="SUPFAM" id="SSF54768">
    <property type="entry name" value="dsRNA-binding domain-like"/>
    <property type="match status" value="2"/>
</dbReference>
<dbReference type="Pfam" id="PF00035">
    <property type="entry name" value="dsrm"/>
    <property type="match status" value="1"/>
</dbReference>
<organism evidence="4 5">
    <name type="scientific">Mycobacteroides chelonae</name>
    <name type="common">Mycobacterium chelonae</name>
    <dbReference type="NCBI Taxonomy" id="1774"/>
    <lineage>
        <taxon>Bacteria</taxon>
        <taxon>Bacillati</taxon>
        <taxon>Actinomycetota</taxon>
        <taxon>Actinomycetes</taxon>
        <taxon>Mycobacteriales</taxon>
        <taxon>Mycobacteriaceae</taxon>
        <taxon>Mycobacteroides</taxon>
    </lineage>
</organism>
<dbReference type="Pfam" id="PF00773">
    <property type="entry name" value="RNB"/>
    <property type="match status" value="1"/>
</dbReference>
<dbReference type="AlphaFoldDB" id="A0A1S1LHD5"/>
<evidence type="ECO:0000256" key="2">
    <source>
        <dbReference type="SAM" id="MobiDB-lite"/>
    </source>
</evidence>
<feature type="region of interest" description="Disordered" evidence="2">
    <location>
        <begin position="484"/>
        <end position="520"/>
    </location>
</feature>
<dbReference type="PROSITE" id="PS50137">
    <property type="entry name" value="DS_RBD"/>
    <property type="match status" value="1"/>
</dbReference>
<dbReference type="InterPro" id="IPR014720">
    <property type="entry name" value="dsRBD_dom"/>
</dbReference>
<dbReference type="Gene3D" id="3.30.160.20">
    <property type="match status" value="1"/>
</dbReference>
<comment type="caution">
    <text evidence="4">The sequence shown here is derived from an EMBL/GenBank/DDBJ whole genome shotgun (WGS) entry which is preliminary data.</text>
</comment>
<dbReference type="GO" id="GO:0006402">
    <property type="term" value="P:mRNA catabolic process"/>
    <property type="evidence" value="ECO:0007669"/>
    <property type="project" value="TreeGrafter"/>
</dbReference>
<evidence type="ECO:0000313" key="4">
    <source>
        <dbReference type="EMBL" id="OHU46140.1"/>
    </source>
</evidence>
<dbReference type="InterPro" id="IPR001900">
    <property type="entry name" value="RNase_II/R"/>
</dbReference>
<name>A0A1S1LHD5_MYCCH</name>
<dbReference type="PANTHER" id="PTHR23355:SF42">
    <property type="entry name" value="RIBONUCLEASE II, CHLOROPLASTIC_MITOCHONDRIAL"/>
    <property type="match status" value="1"/>
</dbReference>
<dbReference type="EMBL" id="MLIQ01000049">
    <property type="protein sequence ID" value="OHU46140.1"/>
    <property type="molecule type" value="Genomic_DNA"/>
</dbReference>
<dbReference type="Proteomes" id="UP000180043">
    <property type="component" value="Unassembled WGS sequence"/>
</dbReference>
<protein>
    <recommendedName>
        <fullName evidence="3">DRBM domain-containing protein</fullName>
    </recommendedName>
</protein>
<evidence type="ECO:0000259" key="3">
    <source>
        <dbReference type="PROSITE" id="PS50137"/>
    </source>
</evidence>
<gene>
    <name evidence="4" type="ORF">BKG82_28320</name>
</gene>
<reference evidence="4 5" key="1">
    <citation type="submission" date="2016-10" db="EMBL/GenBank/DDBJ databases">
        <title>Evaluation of Human, Veterinary and Environmental Mycobacterium chelonae Isolates by Core Genome Phylogenomic Analysis, Targeted Gene Comparison, and Anti-microbial Susceptibility Patterns: A Tale of Mistaken Identities.</title>
        <authorList>
            <person name="Fogelson S.B."/>
            <person name="Camus A.C."/>
            <person name="Lorenz W."/>
            <person name="Vasireddy R."/>
            <person name="Vasireddy S."/>
            <person name="Smith T."/>
            <person name="Brown-Elliott B.A."/>
            <person name="Wallace R.J.Jr."/>
            <person name="Hasan N.A."/>
            <person name="Reischl U."/>
            <person name="Sanchez S."/>
        </authorList>
    </citation>
    <scope>NUCLEOTIDE SEQUENCE [LARGE SCALE GENOMIC DNA]</scope>
    <source>
        <strain evidence="4 5">15515</strain>
    </source>
</reference>
<dbReference type="InterPro" id="IPR012340">
    <property type="entry name" value="NA-bd_OB-fold"/>
</dbReference>